<feature type="transmembrane region" description="Helical" evidence="6">
    <location>
        <begin position="508"/>
        <end position="529"/>
    </location>
</feature>
<dbReference type="Proteomes" id="UP001159427">
    <property type="component" value="Unassembled WGS sequence"/>
</dbReference>
<feature type="domain" description="G-protein coupled receptors family 1 profile" evidence="7">
    <location>
        <begin position="321"/>
        <end position="557"/>
    </location>
</feature>
<evidence type="ECO:0000259" key="7">
    <source>
        <dbReference type="PROSITE" id="PS50262"/>
    </source>
</evidence>
<feature type="transmembrane region" description="Helical" evidence="6">
    <location>
        <begin position="421"/>
        <end position="441"/>
    </location>
</feature>
<evidence type="ECO:0000256" key="4">
    <source>
        <dbReference type="ARBA" id="ARBA00022989"/>
    </source>
</evidence>
<comment type="caution">
    <text evidence="8">The sequence shown here is derived from an EMBL/GenBank/DDBJ whole genome shotgun (WGS) entry which is preliminary data.</text>
</comment>
<dbReference type="PANTHER" id="PTHR22750">
    <property type="entry name" value="G-PROTEIN COUPLED RECEPTOR"/>
    <property type="match status" value="1"/>
</dbReference>
<keyword evidence="2" id="KW-1003">Cell membrane</keyword>
<feature type="domain" description="G-protein coupled receptors family 1 profile" evidence="7">
    <location>
        <begin position="36"/>
        <end position="272"/>
    </location>
</feature>
<feature type="transmembrane region" description="Helical" evidence="6">
    <location>
        <begin position="55"/>
        <end position="77"/>
    </location>
</feature>
<keyword evidence="9" id="KW-1185">Reference proteome</keyword>
<dbReference type="PROSITE" id="PS50262">
    <property type="entry name" value="G_PROTEIN_RECEP_F1_2"/>
    <property type="match status" value="2"/>
</dbReference>
<reference evidence="8 9" key="1">
    <citation type="submission" date="2022-05" db="EMBL/GenBank/DDBJ databases">
        <authorList>
            <consortium name="Genoscope - CEA"/>
            <person name="William W."/>
        </authorList>
    </citation>
    <scope>NUCLEOTIDE SEQUENCE [LARGE SCALE GENOMIC DNA]</scope>
</reference>
<dbReference type="Gene3D" id="1.20.1070.10">
    <property type="entry name" value="Rhodopsin 7-helix transmembrane proteins"/>
    <property type="match status" value="2"/>
</dbReference>
<keyword evidence="3 6" id="KW-0812">Transmembrane</keyword>
<feature type="transmembrane region" description="Helical" evidence="6">
    <location>
        <begin position="541"/>
        <end position="559"/>
    </location>
</feature>
<feature type="transmembrane region" description="Helical" evidence="6">
    <location>
        <begin position="136"/>
        <end position="156"/>
    </location>
</feature>
<evidence type="ECO:0000256" key="1">
    <source>
        <dbReference type="ARBA" id="ARBA00004651"/>
    </source>
</evidence>
<feature type="transmembrane region" description="Helical" evidence="6">
    <location>
        <begin position="342"/>
        <end position="363"/>
    </location>
</feature>
<evidence type="ECO:0000256" key="2">
    <source>
        <dbReference type="ARBA" id="ARBA00022475"/>
    </source>
</evidence>
<evidence type="ECO:0000256" key="6">
    <source>
        <dbReference type="SAM" id="Phobius"/>
    </source>
</evidence>
<proteinExistence type="predicted"/>
<dbReference type="EMBL" id="CALNXI010000297">
    <property type="protein sequence ID" value="CAH3024266.1"/>
    <property type="molecule type" value="Genomic_DNA"/>
</dbReference>
<evidence type="ECO:0000313" key="9">
    <source>
        <dbReference type="Proteomes" id="UP001159427"/>
    </source>
</evidence>
<sequence>MTNYTDEGKKAVNNHEIIVIVNFVLNVPLILISITGNSLVLAAILKTPSIRTPSVIMISSLAVSDLLVGIMAQPLFLLNEFKNLTERNLLLHSLTSLAGFFVCGVSLGTTTLICVDTFMAVQYHMRYSTIVTKPRVLYTVVVTWLFTFLCLGLYFWNKPLYHLLAGIYTTICLIICTYLYIKIYGIVRHHQLQIRVQEQAVHSSNVGSQHLMLRLKKSAFSTFLFYICMVICFFPNVILMALFGTVYAKWRPEWDLATTVVFMNSSINPILYCWRLRELRAALGEKMDDNDGDKNISATQKNIAVINSVINTPLILISIIGNSLVLAAILKTPSIRTPSLIMISSLAVSDLLVGVMAQPLFIANKFKSLTEKDLFLQHVTVMTGFFLCGVSLGTTTVICVDRFMAFHYHMRYSTIVTKSRVLCTVTMIWLFTFLCLGLYFWNQPLYHLLAGIYPAICLIICTYLYIKMYGIVRHHDKQIRVQKQAVGISSCANNTHMLRLIKSAVNTFLFYICLVICYFPNVVFMTLYGTVHREWKTEWDLSTTVVFMNSSINPILYCWRLRELRKAVVKIGRGLLNRQTND</sequence>
<feature type="transmembrane region" description="Helical" evidence="6">
    <location>
        <begin position="89"/>
        <end position="115"/>
    </location>
</feature>
<dbReference type="PRINTS" id="PR00237">
    <property type="entry name" value="GPCRRHODOPSN"/>
</dbReference>
<dbReference type="Pfam" id="PF00001">
    <property type="entry name" value="7tm_1"/>
    <property type="match status" value="2"/>
</dbReference>
<keyword evidence="5 6" id="KW-0472">Membrane</keyword>
<feature type="transmembrane region" description="Helical" evidence="6">
    <location>
        <begin position="17"/>
        <end position="43"/>
    </location>
</feature>
<feature type="transmembrane region" description="Helical" evidence="6">
    <location>
        <begin position="447"/>
        <end position="466"/>
    </location>
</feature>
<dbReference type="CDD" id="cd00637">
    <property type="entry name" value="7tm_classA_rhodopsin-like"/>
    <property type="match status" value="2"/>
</dbReference>
<evidence type="ECO:0000256" key="3">
    <source>
        <dbReference type="ARBA" id="ARBA00022692"/>
    </source>
</evidence>
<dbReference type="SUPFAM" id="SSF81321">
    <property type="entry name" value="Family A G protein-coupled receptor-like"/>
    <property type="match status" value="2"/>
</dbReference>
<accession>A0ABN8M8E0</accession>
<feature type="transmembrane region" description="Helical" evidence="6">
    <location>
        <begin position="310"/>
        <end position="330"/>
    </location>
</feature>
<evidence type="ECO:0000313" key="8">
    <source>
        <dbReference type="EMBL" id="CAH3024266.1"/>
    </source>
</evidence>
<keyword evidence="4 6" id="KW-1133">Transmembrane helix</keyword>
<gene>
    <name evidence="8" type="ORF">PEVE_00022185</name>
</gene>
<comment type="subcellular location">
    <subcellularLocation>
        <location evidence="1">Cell membrane</location>
        <topology evidence="1">Multi-pass membrane protein</topology>
    </subcellularLocation>
</comment>
<organism evidence="8 9">
    <name type="scientific">Porites evermanni</name>
    <dbReference type="NCBI Taxonomy" id="104178"/>
    <lineage>
        <taxon>Eukaryota</taxon>
        <taxon>Metazoa</taxon>
        <taxon>Cnidaria</taxon>
        <taxon>Anthozoa</taxon>
        <taxon>Hexacorallia</taxon>
        <taxon>Scleractinia</taxon>
        <taxon>Fungiina</taxon>
        <taxon>Poritidae</taxon>
        <taxon>Porites</taxon>
    </lineage>
</organism>
<dbReference type="InterPro" id="IPR017452">
    <property type="entry name" value="GPCR_Rhodpsn_7TM"/>
</dbReference>
<dbReference type="InterPro" id="IPR000276">
    <property type="entry name" value="GPCR_Rhodpsn"/>
</dbReference>
<feature type="transmembrane region" description="Helical" evidence="6">
    <location>
        <begin position="375"/>
        <end position="400"/>
    </location>
</feature>
<name>A0ABN8M8E0_9CNID</name>
<evidence type="ECO:0000256" key="5">
    <source>
        <dbReference type="ARBA" id="ARBA00023136"/>
    </source>
</evidence>
<feature type="transmembrane region" description="Helical" evidence="6">
    <location>
        <begin position="223"/>
        <end position="248"/>
    </location>
</feature>
<dbReference type="SMART" id="SM01381">
    <property type="entry name" value="7TM_GPCR_Srsx"/>
    <property type="match status" value="1"/>
</dbReference>
<feature type="transmembrane region" description="Helical" evidence="6">
    <location>
        <begin position="162"/>
        <end position="181"/>
    </location>
</feature>
<protein>
    <recommendedName>
        <fullName evidence="7">G-protein coupled receptors family 1 profile domain-containing protein</fullName>
    </recommendedName>
</protein>